<dbReference type="PROSITE" id="PS00194">
    <property type="entry name" value="THIOREDOXIN_1"/>
    <property type="match status" value="1"/>
</dbReference>
<gene>
    <name evidence="7" type="primary">LOC111492267</name>
</gene>
<dbReference type="InterPro" id="IPR013766">
    <property type="entry name" value="Thioredoxin_domain"/>
</dbReference>
<evidence type="ECO:0000313" key="6">
    <source>
        <dbReference type="Proteomes" id="UP000504608"/>
    </source>
</evidence>
<dbReference type="InterPro" id="IPR017937">
    <property type="entry name" value="Thioredoxin_CS"/>
</dbReference>
<evidence type="ECO:0000256" key="3">
    <source>
        <dbReference type="ARBA" id="ARBA00023284"/>
    </source>
</evidence>
<dbReference type="Gene3D" id="3.40.30.10">
    <property type="entry name" value="Glutaredoxin"/>
    <property type="match status" value="1"/>
</dbReference>
<dbReference type="InterPro" id="IPR036249">
    <property type="entry name" value="Thioredoxin-like_sf"/>
</dbReference>
<dbReference type="PROSITE" id="PS51352">
    <property type="entry name" value="THIOREDOXIN_2"/>
    <property type="match status" value="1"/>
</dbReference>
<proteinExistence type="inferred from homology"/>
<dbReference type="CDD" id="cd02947">
    <property type="entry name" value="TRX_family"/>
    <property type="match status" value="1"/>
</dbReference>
<dbReference type="OrthoDB" id="10263751at2759"/>
<dbReference type="FunFam" id="3.40.30.10:FF:000245">
    <property type="entry name" value="Thioredoxin"/>
    <property type="match status" value="1"/>
</dbReference>
<dbReference type="PRINTS" id="PR00421">
    <property type="entry name" value="THIOREDOXIN"/>
</dbReference>
<protein>
    <submittedName>
        <fullName evidence="7">Thioredoxin H5-like</fullName>
    </submittedName>
</protein>
<sequence length="145" mass="15881">MRLYSSLHFQIQGRLLQDTDFLFEPMAAEGQAIVVRKVDEFDALVKQGSEAGKLIVVDFTASWCPPCRFIAPVFAEMAKAHSNVVFLKVDVDDLKEIAQKFEVTAMPTFVFLKGGAEVYRIVGADKVELGKKVLELGAPAATSSA</sequence>
<dbReference type="KEGG" id="cmax:111492267"/>
<evidence type="ECO:0000259" key="5">
    <source>
        <dbReference type="PROSITE" id="PS51352"/>
    </source>
</evidence>
<name>A0A6J1KB35_CUCMA</name>
<evidence type="ECO:0000313" key="7">
    <source>
        <dbReference type="RefSeq" id="XP_022997319.1"/>
    </source>
</evidence>
<accession>A0A6J1KB35</accession>
<dbReference type="GeneID" id="111492267"/>
<dbReference type="Proteomes" id="UP000504608">
    <property type="component" value="Unplaced"/>
</dbReference>
<keyword evidence="6" id="KW-1185">Reference proteome</keyword>
<dbReference type="PANTHER" id="PTHR46115">
    <property type="entry name" value="THIOREDOXIN-LIKE PROTEIN 1"/>
    <property type="match status" value="1"/>
</dbReference>
<dbReference type="RefSeq" id="XP_022997319.1">
    <property type="nucleotide sequence ID" value="XM_023141551.1"/>
</dbReference>
<keyword evidence="1" id="KW-0249">Electron transport</keyword>
<feature type="domain" description="Thioredoxin" evidence="5">
    <location>
        <begin position="14"/>
        <end position="138"/>
    </location>
</feature>
<reference evidence="7" key="1">
    <citation type="submission" date="2025-08" db="UniProtKB">
        <authorList>
            <consortium name="RefSeq"/>
        </authorList>
    </citation>
    <scope>IDENTIFICATION</scope>
    <source>
        <tissue evidence="7">Young leaves</tissue>
    </source>
</reference>
<keyword evidence="3" id="KW-0676">Redox-active center</keyword>
<comment type="similarity">
    <text evidence="4">Belongs to the thioredoxin family. Plant F-type subfamily.</text>
</comment>
<organism evidence="6 7">
    <name type="scientific">Cucurbita maxima</name>
    <name type="common">Pumpkin</name>
    <name type="synonym">Winter squash</name>
    <dbReference type="NCBI Taxonomy" id="3661"/>
    <lineage>
        <taxon>Eukaryota</taxon>
        <taxon>Viridiplantae</taxon>
        <taxon>Streptophyta</taxon>
        <taxon>Embryophyta</taxon>
        <taxon>Tracheophyta</taxon>
        <taxon>Spermatophyta</taxon>
        <taxon>Magnoliopsida</taxon>
        <taxon>eudicotyledons</taxon>
        <taxon>Gunneridae</taxon>
        <taxon>Pentapetalae</taxon>
        <taxon>rosids</taxon>
        <taxon>fabids</taxon>
        <taxon>Cucurbitales</taxon>
        <taxon>Cucurbitaceae</taxon>
        <taxon>Cucurbiteae</taxon>
        <taxon>Cucurbita</taxon>
    </lineage>
</organism>
<evidence type="ECO:0000256" key="1">
    <source>
        <dbReference type="ARBA" id="ARBA00022982"/>
    </source>
</evidence>
<keyword evidence="1" id="KW-0813">Transport</keyword>
<dbReference type="AlphaFoldDB" id="A0A6J1KB35"/>
<evidence type="ECO:0000256" key="2">
    <source>
        <dbReference type="ARBA" id="ARBA00023157"/>
    </source>
</evidence>
<dbReference type="SUPFAM" id="SSF52833">
    <property type="entry name" value="Thioredoxin-like"/>
    <property type="match status" value="1"/>
</dbReference>
<keyword evidence="2" id="KW-1015">Disulfide bond</keyword>
<evidence type="ECO:0000256" key="4">
    <source>
        <dbReference type="ARBA" id="ARBA00038337"/>
    </source>
</evidence>
<dbReference type="Pfam" id="PF00085">
    <property type="entry name" value="Thioredoxin"/>
    <property type="match status" value="1"/>
</dbReference>